<comment type="caution">
    <text evidence="2">The sequence shown here is derived from an EMBL/GenBank/DDBJ whole genome shotgun (WGS) entry which is preliminary data.</text>
</comment>
<dbReference type="AlphaFoldDB" id="A0A9Q0LLG0"/>
<dbReference type="EMBL" id="JAPDFW010000067">
    <property type="protein sequence ID" value="KAJ5075077.1"/>
    <property type="molecule type" value="Genomic_DNA"/>
</dbReference>
<sequence>MGKRKSNDLNQDLSSFEKKISYITEQQISQRLHLPMKQVQKSLNTLEKHKLINFKTIKEKLEKKYDSRSEEIITSHTQIKKNLYFIDFKSFIDTTIYRIAKIRKKLEADSKTQSESYFVLIHIVVAENIQLKKLFATYKY</sequence>
<dbReference type="OrthoDB" id="361102at2759"/>
<proteinExistence type="predicted"/>
<dbReference type="InterPro" id="IPR036388">
    <property type="entry name" value="WH-like_DNA-bd_sf"/>
</dbReference>
<name>A0A9Q0LLG0_ANAIG</name>
<reference evidence="2" key="1">
    <citation type="submission" date="2022-10" db="EMBL/GenBank/DDBJ databases">
        <title>Novel sulphate-reducing endosymbionts in the free-living metamonad Anaeramoeba.</title>
        <authorList>
            <person name="Jerlstrom-Hultqvist J."/>
            <person name="Cepicka I."/>
            <person name="Gallot-Lavallee L."/>
            <person name="Salas-Leiva D."/>
            <person name="Curtis B.A."/>
            <person name="Zahonova K."/>
            <person name="Pipaliya S."/>
            <person name="Dacks J."/>
            <person name="Roger A.J."/>
        </authorList>
    </citation>
    <scope>NUCLEOTIDE SEQUENCE</scope>
    <source>
        <strain evidence="2">BMAN</strain>
    </source>
</reference>
<dbReference type="Pfam" id="PF02002">
    <property type="entry name" value="TFIIE_alpha"/>
    <property type="match status" value="1"/>
</dbReference>
<feature type="domain" description="TFIIEalpha/SarR/Rpc3 HTH" evidence="1">
    <location>
        <begin position="21"/>
        <end position="113"/>
    </location>
</feature>
<organism evidence="2 3">
    <name type="scientific">Anaeramoeba ignava</name>
    <name type="common">Anaerobic marine amoeba</name>
    <dbReference type="NCBI Taxonomy" id="1746090"/>
    <lineage>
        <taxon>Eukaryota</taxon>
        <taxon>Metamonada</taxon>
        <taxon>Anaeramoebidae</taxon>
        <taxon>Anaeramoeba</taxon>
    </lineage>
</organism>
<keyword evidence="3" id="KW-1185">Reference proteome</keyword>
<accession>A0A9Q0LLG0</accession>
<protein>
    <submittedName>
        <fullName evidence="2">Transcription initiation factor iie alpha subunit</fullName>
    </submittedName>
</protein>
<dbReference type="Gene3D" id="1.10.10.10">
    <property type="entry name" value="Winged helix-like DNA-binding domain superfamily/Winged helix DNA-binding domain"/>
    <property type="match status" value="1"/>
</dbReference>
<gene>
    <name evidence="2" type="ORF">M0811_07782</name>
</gene>
<evidence type="ECO:0000313" key="2">
    <source>
        <dbReference type="EMBL" id="KAJ5075077.1"/>
    </source>
</evidence>
<evidence type="ECO:0000313" key="3">
    <source>
        <dbReference type="Proteomes" id="UP001149090"/>
    </source>
</evidence>
<dbReference type="Proteomes" id="UP001149090">
    <property type="component" value="Unassembled WGS sequence"/>
</dbReference>
<dbReference type="InterPro" id="IPR024550">
    <property type="entry name" value="TFIIEa/SarR/Rpc3_HTH_dom"/>
</dbReference>
<evidence type="ECO:0000259" key="1">
    <source>
        <dbReference type="Pfam" id="PF02002"/>
    </source>
</evidence>